<sequence>MIKAMKNPSLFFELKDARKDLIANDVSIDNQNRVHIITGPNRNGKTRYMDGVGLSQIIMQAGWPIFAESAEMSPKTSINAHVVHSGVGVEGESRFSHECERMRKLFESLTTYPMVFIDEAYTGTNWIDGQKLLEELLSVAGEFEVSLFLATHYHGLIDFIDKVPNGKNLHCVVGSDGSFTYKIKQGSSTFSNALQVAEEAGARGFQLRKILEKLMSVKQ</sequence>
<evidence type="ECO:0000256" key="1">
    <source>
        <dbReference type="ARBA" id="ARBA00022741"/>
    </source>
</evidence>
<name>A0A1F6VKM4_9BACT</name>
<dbReference type="SMART" id="SM00534">
    <property type="entry name" value="MUTSac"/>
    <property type="match status" value="1"/>
</dbReference>
<accession>A0A1F6VKM4</accession>
<dbReference type="PANTHER" id="PTHR11361:SF34">
    <property type="entry name" value="DNA MISMATCH REPAIR PROTEIN MSH1, MITOCHONDRIAL"/>
    <property type="match status" value="1"/>
</dbReference>
<protein>
    <recommendedName>
        <fullName evidence="4">DNA mismatch repair proteins mutS family domain-containing protein</fullName>
    </recommendedName>
</protein>
<dbReference type="InterPro" id="IPR045076">
    <property type="entry name" value="MutS"/>
</dbReference>
<dbReference type="PANTHER" id="PTHR11361">
    <property type="entry name" value="DNA MISMATCH REPAIR PROTEIN MUTS FAMILY MEMBER"/>
    <property type="match status" value="1"/>
</dbReference>
<dbReference type="GO" id="GO:0030983">
    <property type="term" value="F:mismatched DNA binding"/>
    <property type="evidence" value="ECO:0007669"/>
    <property type="project" value="InterPro"/>
</dbReference>
<dbReference type="STRING" id="1801743.A2824_03680"/>
<dbReference type="InterPro" id="IPR027417">
    <property type="entry name" value="P-loop_NTPase"/>
</dbReference>
<organism evidence="5 6">
    <name type="scientific">Candidatus Nomurabacteria bacterium RIFCSPHIGHO2_01_FULL_42_16</name>
    <dbReference type="NCBI Taxonomy" id="1801743"/>
    <lineage>
        <taxon>Bacteria</taxon>
        <taxon>Candidatus Nomuraibacteriota</taxon>
    </lineage>
</organism>
<gene>
    <name evidence="5" type="ORF">A2824_03680</name>
</gene>
<dbReference type="SUPFAM" id="SSF52540">
    <property type="entry name" value="P-loop containing nucleoside triphosphate hydrolases"/>
    <property type="match status" value="1"/>
</dbReference>
<dbReference type="GO" id="GO:0006298">
    <property type="term" value="P:mismatch repair"/>
    <property type="evidence" value="ECO:0007669"/>
    <property type="project" value="InterPro"/>
</dbReference>
<keyword evidence="3" id="KW-0238">DNA-binding</keyword>
<dbReference type="GO" id="GO:0140664">
    <property type="term" value="F:ATP-dependent DNA damage sensor activity"/>
    <property type="evidence" value="ECO:0007669"/>
    <property type="project" value="InterPro"/>
</dbReference>
<feature type="domain" description="DNA mismatch repair proteins mutS family" evidence="4">
    <location>
        <begin position="32"/>
        <end position="209"/>
    </location>
</feature>
<evidence type="ECO:0000259" key="4">
    <source>
        <dbReference type="SMART" id="SM00534"/>
    </source>
</evidence>
<keyword evidence="1" id="KW-0547">Nucleotide-binding</keyword>
<evidence type="ECO:0000256" key="3">
    <source>
        <dbReference type="ARBA" id="ARBA00023125"/>
    </source>
</evidence>
<comment type="caution">
    <text evidence="5">The sequence shown here is derived from an EMBL/GenBank/DDBJ whole genome shotgun (WGS) entry which is preliminary data.</text>
</comment>
<dbReference type="GO" id="GO:0005829">
    <property type="term" value="C:cytosol"/>
    <property type="evidence" value="ECO:0007669"/>
    <property type="project" value="TreeGrafter"/>
</dbReference>
<dbReference type="InterPro" id="IPR000432">
    <property type="entry name" value="DNA_mismatch_repair_MutS_C"/>
</dbReference>
<evidence type="ECO:0000256" key="2">
    <source>
        <dbReference type="ARBA" id="ARBA00022840"/>
    </source>
</evidence>
<evidence type="ECO:0000313" key="6">
    <source>
        <dbReference type="Proteomes" id="UP000178059"/>
    </source>
</evidence>
<reference evidence="5 6" key="1">
    <citation type="journal article" date="2016" name="Nat. Commun.">
        <title>Thousands of microbial genomes shed light on interconnected biogeochemical processes in an aquifer system.</title>
        <authorList>
            <person name="Anantharaman K."/>
            <person name="Brown C.T."/>
            <person name="Hug L.A."/>
            <person name="Sharon I."/>
            <person name="Castelle C.J."/>
            <person name="Probst A.J."/>
            <person name="Thomas B.C."/>
            <person name="Singh A."/>
            <person name="Wilkins M.J."/>
            <person name="Karaoz U."/>
            <person name="Brodie E.L."/>
            <person name="Williams K.H."/>
            <person name="Hubbard S.S."/>
            <person name="Banfield J.F."/>
        </authorList>
    </citation>
    <scope>NUCLEOTIDE SEQUENCE [LARGE SCALE GENOMIC DNA]</scope>
</reference>
<dbReference type="Proteomes" id="UP000178059">
    <property type="component" value="Unassembled WGS sequence"/>
</dbReference>
<dbReference type="Pfam" id="PF00488">
    <property type="entry name" value="MutS_V"/>
    <property type="match status" value="1"/>
</dbReference>
<dbReference type="GO" id="GO:0005524">
    <property type="term" value="F:ATP binding"/>
    <property type="evidence" value="ECO:0007669"/>
    <property type="project" value="UniProtKB-KW"/>
</dbReference>
<evidence type="ECO:0000313" key="5">
    <source>
        <dbReference type="EMBL" id="OGI70035.1"/>
    </source>
</evidence>
<dbReference type="EMBL" id="MFTT01000014">
    <property type="protein sequence ID" value="OGI70035.1"/>
    <property type="molecule type" value="Genomic_DNA"/>
</dbReference>
<dbReference type="Gene3D" id="3.40.50.300">
    <property type="entry name" value="P-loop containing nucleotide triphosphate hydrolases"/>
    <property type="match status" value="1"/>
</dbReference>
<dbReference type="AlphaFoldDB" id="A0A1F6VKM4"/>
<keyword evidence="2" id="KW-0067">ATP-binding</keyword>
<proteinExistence type="predicted"/>